<name>G4Z654_PHYSP</name>
<dbReference type="AlphaFoldDB" id="G4Z654"/>
<evidence type="ECO:0000313" key="2">
    <source>
        <dbReference type="Proteomes" id="UP000002640"/>
    </source>
</evidence>
<proteinExistence type="predicted"/>
<reference evidence="1 2" key="1">
    <citation type="journal article" date="2006" name="Science">
        <title>Phytophthora genome sequences uncover evolutionary origins and mechanisms of pathogenesis.</title>
        <authorList>
            <person name="Tyler B.M."/>
            <person name="Tripathy S."/>
            <person name="Zhang X."/>
            <person name="Dehal P."/>
            <person name="Jiang R.H."/>
            <person name="Aerts A."/>
            <person name="Arredondo F.D."/>
            <person name="Baxter L."/>
            <person name="Bensasson D."/>
            <person name="Beynon J.L."/>
            <person name="Chapman J."/>
            <person name="Damasceno C.M."/>
            <person name="Dorrance A.E."/>
            <person name="Dou D."/>
            <person name="Dickerman A.W."/>
            <person name="Dubchak I.L."/>
            <person name="Garbelotto M."/>
            <person name="Gijzen M."/>
            <person name="Gordon S.G."/>
            <person name="Govers F."/>
            <person name="Grunwald N.J."/>
            <person name="Huang W."/>
            <person name="Ivors K.L."/>
            <person name="Jones R.W."/>
            <person name="Kamoun S."/>
            <person name="Krampis K."/>
            <person name="Lamour K.H."/>
            <person name="Lee M.K."/>
            <person name="McDonald W.H."/>
            <person name="Medina M."/>
            <person name="Meijer H.J."/>
            <person name="Nordberg E.K."/>
            <person name="Maclean D.J."/>
            <person name="Ospina-Giraldo M.D."/>
            <person name="Morris P.F."/>
            <person name="Phuntumart V."/>
            <person name="Putnam N.H."/>
            <person name="Rash S."/>
            <person name="Rose J.K."/>
            <person name="Sakihama Y."/>
            <person name="Salamov A.A."/>
            <person name="Savidor A."/>
            <person name="Scheuring C.F."/>
            <person name="Smith B.M."/>
            <person name="Sobral B.W."/>
            <person name="Terry A."/>
            <person name="Torto-Alalibo T.A."/>
            <person name="Win J."/>
            <person name="Xu Z."/>
            <person name="Zhang H."/>
            <person name="Grigoriev I.V."/>
            <person name="Rokhsar D.S."/>
            <person name="Boore J.L."/>
        </authorList>
    </citation>
    <scope>NUCLEOTIDE SEQUENCE [LARGE SCALE GENOMIC DNA]</scope>
    <source>
        <strain evidence="1 2">P6497</strain>
    </source>
</reference>
<protein>
    <recommendedName>
        <fullName evidence="3">DDE Tnp4 domain-containing protein</fullName>
    </recommendedName>
</protein>
<organism evidence="1 2">
    <name type="scientific">Phytophthora sojae (strain P6497)</name>
    <name type="common">Soybean stem and root rot agent</name>
    <name type="synonym">Phytophthora megasperma f. sp. glycines</name>
    <dbReference type="NCBI Taxonomy" id="1094619"/>
    <lineage>
        <taxon>Eukaryota</taxon>
        <taxon>Sar</taxon>
        <taxon>Stramenopiles</taxon>
        <taxon>Oomycota</taxon>
        <taxon>Peronosporomycetes</taxon>
        <taxon>Peronosporales</taxon>
        <taxon>Peronosporaceae</taxon>
        <taxon>Phytophthora</taxon>
    </lineage>
</organism>
<gene>
    <name evidence="1" type="ORF">PHYSODRAFT_382702</name>
</gene>
<dbReference type="EMBL" id="JH159153">
    <property type="protein sequence ID" value="EGZ20975.1"/>
    <property type="molecule type" value="Genomic_DNA"/>
</dbReference>
<accession>G4Z654</accession>
<dbReference type="KEGG" id="psoj:PHYSODRAFT_382702"/>
<dbReference type="STRING" id="1094619.G4Z654"/>
<feature type="non-terminal residue" evidence="1">
    <location>
        <position position="136"/>
    </location>
</feature>
<feature type="non-terminal residue" evidence="1">
    <location>
        <position position="1"/>
    </location>
</feature>
<dbReference type="RefSeq" id="XP_009523692.1">
    <property type="nucleotide sequence ID" value="XM_009525397.1"/>
</dbReference>
<dbReference type="GeneID" id="20650801"/>
<dbReference type="InParanoid" id="G4Z654"/>
<evidence type="ECO:0000313" key="1">
    <source>
        <dbReference type="EMBL" id="EGZ20975.1"/>
    </source>
</evidence>
<sequence>KVFSPQMNEGEFRANFRVTRASFKRLLLIVEPYIKKETTNFGKPLPAEVRLAVFLFYVGQGCSLHQLRSQFGIGKSTASGIVHDVSSAIVSQMSGLVRFPTGRQALMKLAMRFEDGYGIPGCVGALDGCHIPIVQP</sequence>
<evidence type="ECO:0008006" key="3">
    <source>
        <dbReference type="Google" id="ProtNLM"/>
    </source>
</evidence>
<dbReference type="Proteomes" id="UP000002640">
    <property type="component" value="Unassembled WGS sequence"/>
</dbReference>
<keyword evidence="2" id="KW-1185">Reference proteome</keyword>